<comment type="caution">
    <text evidence="2">The sequence shown here is derived from an EMBL/GenBank/DDBJ whole genome shotgun (WGS) entry which is preliminary data.</text>
</comment>
<organism evidence="2 3">
    <name type="scientific">Caballeronia sordidicola</name>
    <name type="common">Burkholderia sordidicola</name>
    <dbReference type="NCBI Taxonomy" id="196367"/>
    <lineage>
        <taxon>Bacteria</taxon>
        <taxon>Pseudomonadati</taxon>
        <taxon>Pseudomonadota</taxon>
        <taxon>Betaproteobacteria</taxon>
        <taxon>Burkholderiales</taxon>
        <taxon>Burkholderiaceae</taxon>
        <taxon>Caballeronia</taxon>
    </lineage>
</organism>
<name>A0A226WKI2_CABSO</name>
<dbReference type="EMBL" id="MTHB01000299">
    <property type="protein sequence ID" value="OXC71701.1"/>
    <property type="molecule type" value="Genomic_DNA"/>
</dbReference>
<evidence type="ECO:0000313" key="3">
    <source>
        <dbReference type="Proteomes" id="UP000214720"/>
    </source>
</evidence>
<evidence type="ECO:0000313" key="2">
    <source>
        <dbReference type="EMBL" id="OXC71701.1"/>
    </source>
</evidence>
<dbReference type="InterPro" id="IPR042297">
    <property type="entry name" value="Antirestriction_sf"/>
</dbReference>
<dbReference type="Proteomes" id="UP000214720">
    <property type="component" value="Unassembled WGS sequence"/>
</dbReference>
<gene>
    <name evidence="2" type="ORF">BSU04_45460</name>
</gene>
<accession>A0A226WKI2</accession>
<dbReference type="RefSeq" id="WP_256983917.1">
    <property type="nucleotide sequence ID" value="NZ_MTHB01000299.1"/>
</dbReference>
<proteinExistence type="inferred from homology"/>
<dbReference type="InterPro" id="IPR004914">
    <property type="entry name" value="Antirestrict"/>
</dbReference>
<evidence type="ECO:0000256" key="1">
    <source>
        <dbReference type="ARBA" id="ARBA00008618"/>
    </source>
</evidence>
<dbReference type="AlphaFoldDB" id="A0A226WKI2"/>
<reference evidence="3" key="1">
    <citation type="submission" date="2017-01" db="EMBL/GenBank/DDBJ databases">
        <title>Genome Analysis of Deinococcus marmoris KOPRI26562.</title>
        <authorList>
            <person name="Kim J.H."/>
            <person name="Oh H.-M."/>
        </authorList>
    </citation>
    <scope>NUCLEOTIDE SEQUENCE [LARGE SCALE GENOMIC DNA]</scope>
    <source>
        <strain evidence="3">PAMC 26633</strain>
    </source>
</reference>
<protein>
    <submittedName>
        <fullName evidence="2">Antirestriction protein klcA</fullName>
    </submittedName>
</protein>
<dbReference type="Pfam" id="PF03230">
    <property type="entry name" value="Antirestrict"/>
    <property type="match status" value="1"/>
</dbReference>
<comment type="similarity">
    <text evidence="1">Belongs to the antirestriction protein family.</text>
</comment>
<dbReference type="Gene3D" id="3.30.70.3580">
    <property type="entry name" value="Antirestriction protein"/>
    <property type="match status" value="1"/>
</dbReference>
<sequence>MLKGEFLVYGWLEKLSNNYGGGLWNFYDLSNGGFYMAPCDDKRFKIDVSGNYFSSEMSADAAGIVASLFAQCDLANRYDDDKLINQYHWLRDFATEHAESDLIMRAID</sequence>